<keyword evidence="3" id="KW-1185">Reference proteome</keyword>
<sequence length="191" mass="22535">MSEPDPVFKLRKLPFVALRKVFQYLEPVELLQFSMVSAAYRRTIISLRSHCLNNGYIGINNSSRMFHFEIWPKLGGPFRDFGHLKFREFEYPKLKKMKQEASEIEKIVLYGDDYVTGVMILSMKAHEIDISDCLVTTEDIMAFITRDWTTMECEIGYDIKRADGLVGSVLQDERQFEFFVWHKKFIDKKRL</sequence>
<dbReference type="InterPro" id="IPR036047">
    <property type="entry name" value="F-box-like_dom_sf"/>
</dbReference>
<protein>
    <recommendedName>
        <fullName evidence="1">F-box domain-containing protein</fullName>
    </recommendedName>
</protein>
<dbReference type="CDD" id="cd09917">
    <property type="entry name" value="F-box_SF"/>
    <property type="match status" value="1"/>
</dbReference>
<feature type="domain" description="F-box" evidence="1">
    <location>
        <begin position="7"/>
        <end position="59"/>
    </location>
</feature>
<dbReference type="HOGENOM" id="CLU_1422673_0_0_1"/>
<dbReference type="InterPro" id="IPR001810">
    <property type="entry name" value="F-box_dom"/>
</dbReference>
<reference evidence="2" key="1">
    <citation type="submission" date="2007-07" db="EMBL/GenBank/DDBJ databases">
        <title>PCAP assembly of the Caenorhabditis remanei genome.</title>
        <authorList>
            <consortium name="The Caenorhabditis remanei Sequencing Consortium"/>
            <person name="Wilson R.K."/>
        </authorList>
    </citation>
    <scope>NUCLEOTIDE SEQUENCE [LARGE SCALE GENOMIC DNA]</scope>
    <source>
        <strain evidence="2">PB4641</strain>
    </source>
</reference>
<gene>
    <name evidence="2" type="ORF">CRE_16323</name>
</gene>
<evidence type="ECO:0000313" key="2">
    <source>
        <dbReference type="EMBL" id="EFO89271.1"/>
    </source>
</evidence>
<dbReference type="Pfam" id="PF00646">
    <property type="entry name" value="F-box"/>
    <property type="match status" value="1"/>
</dbReference>
<name>E3N806_CAERE</name>
<dbReference type="InParanoid" id="E3N806"/>
<dbReference type="PROSITE" id="PS50181">
    <property type="entry name" value="FBOX"/>
    <property type="match status" value="1"/>
</dbReference>
<proteinExistence type="predicted"/>
<dbReference type="Proteomes" id="UP000008281">
    <property type="component" value="Unassembled WGS sequence"/>
</dbReference>
<dbReference type="AlphaFoldDB" id="E3N806"/>
<evidence type="ECO:0000313" key="3">
    <source>
        <dbReference type="Proteomes" id="UP000008281"/>
    </source>
</evidence>
<dbReference type="PANTHER" id="PTHR21503">
    <property type="entry name" value="F-BOX-CONTAINING HYPOTHETICAL PROTEIN C.ELEGANS"/>
    <property type="match status" value="1"/>
</dbReference>
<accession>E3N806</accession>
<dbReference type="EMBL" id="DS268553">
    <property type="protein sequence ID" value="EFO89271.1"/>
    <property type="molecule type" value="Genomic_DNA"/>
</dbReference>
<dbReference type="SUPFAM" id="SSF81383">
    <property type="entry name" value="F-box domain"/>
    <property type="match status" value="1"/>
</dbReference>
<evidence type="ECO:0000259" key="1">
    <source>
        <dbReference type="PROSITE" id="PS50181"/>
    </source>
</evidence>
<organism evidence="3">
    <name type="scientific">Caenorhabditis remanei</name>
    <name type="common">Caenorhabditis vulgaris</name>
    <dbReference type="NCBI Taxonomy" id="31234"/>
    <lineage>
        <taxon>Eukaryota</taxon>
        <taxon>Metazoa</taxon>
        <taxon>Ecdysozoa</taxon>
        <taxon>Nematoda</taxon>
        <taxon>Chromadorea</taxon>
        <taxon>Rhabditida</taxon>
        <taxon>Rhabditina</taxon>
        <taxon>Rhabditomorpha</taxon>
        <taxon>Rhabditoidea</taxon>
        <taxon>Rhabditidae</taxon>
        <taxon>Peloderinae</taxon>
        <taxon>Caenorhabditis</taxon>
    </lineage>
</organism>